<proteinExistence type="inferred from homology"/>
<accession>A0AAW6U740</accession>
<keyword evidence="6" id="KW-0317">Glutathione biosynthesis</keyword>
<dbReference type="AlphaFoldDB" id="A0AAW6U740"/>
<dbReference type="Proteomes" id="UP001431776">
    <property type="component" value="Unassembled WGS sequence"/>
</dbReference>
<dbReference type="RefSeq" id="WP_349246773.1">
    <property type="nucleotide sequence ID" value="NZ_JASCXX010000034.1"/>
</dbReference>
<dbReference type="Pfam" id="PF01019">
    <property type="entry name" value="G_glu_transpept"/>
    <property type="match status" value="1"/>
</dbReference>
<dbReference type="GO" id="GO:0103068">
    <property type="term" value="F:leukotriene C4 gamma-glutamyl transferase activity"/>
    <property type="evidence" value="ECO:0007669"/>
    <property type="project" value="UniProtKB-EC"/>
</dbReference>
<reference evidence="7" key="1">
    <citation type="submission" date="2023-05" db="EMBL/GenBank/DDBJ databases">
        <title>Anaerotaeda fermentans gen. nov., sp. nov., a novel anaerobic planctomycete of the new family within the order Sedimentisphaerales isolated from Taman Peninsula, Russia.</title>
        <authorList>
            <person name="Khomyakova M.A."/>
            <person name="Merkel A.Y."/>
            <person name="Slobodkin A.I."/>
        </authorList>
    </citation>
    <scope>NUCLEOTIDE SEQUENCE</scope>
    <source>
        <strain evidence="7">M17dextr</strain>
    </source>
</reference>
<dbReference type="EMBL" id="JASCXX010000034">
    <property type="protein sequence ID" value="MDI6451366.1"/>
    <property type="molecule type" value="Genomic_DNA"/>
</dbReference>
<gene>
    <name evidence="7" type="primary">ggt</name>
    <name evidence="7" type="ORF">QJ522_20055</name>
</gene>
<dbReference type="EC" id="3.4.19.13" evidence="6"/>
<evidence type="ECO:0000256" key="3">
    <source>
        <dbReference type="ARBA" id="ARBA00047417"/>
    </source>
</evidence>
<comment type="caution">
    <text evidence="7">The sequence shown here is derived from an EMBL/GenBank/DDBJ whole genome shotgun (WGS) entry which is preliminary data.</text>
</comment>
<dbReference type="GO" id="GO:0006750">
    <property type="term" value="P:glutathione biosynthetic process"/>
    <property type="evidence" value="ECO:0007669"/>
    <property type="project" value="UniProtKB-KW"/>
</dbReference>
<dbReference type="EC" id="2.3.2.2" evidence="6"/>
<evidence type="ECO:0000256" key="5">
    <source>
        <dbReference type="PIRSR" id="PIRSR600101-2"/>
    </source>
</evidence>
<dbReference type="InterPro" id="IPR052896">
    <property type="entry name" value="GGT-like_enzyme"/>
</dbReference>
<protein>
    <recommendedName>
        <fullName evidence="6">Glutathione hydrolase proenzyme</fullName>
        <ecNumber evidence="6">2.3.2.2</ecNumber>
        <ecNumber evidence="6">3.4.19.13</ecNumber>
    </recommendedName>
    <component>
        <recommendedName>
            <fullName evidence="6">Glutathione hydrolase large chain</fullName>
        </recommendedName>
    </component>
    <component>
        <recommendedName>
            <fullName evidence="6">Glutathione hydrolase small chain</fullName>
        </recommendedName>
    </component>
</protein>
<feature type="active site" description="Nucleophile" evidence="4">
    <location>
        <position position="372"/>
    </location>
</feature>
<comment type="subunit">
    <text evidence="6">This enzyme consists of two polypeptide chains, which are synthesized in precursor form from a single polypeptide.</text>
</comment>
<evidence type="ECO:0000313" key="7">
    <source>
        <dbReference type="EMBL" id="MDI6451366.1"/>
    </source>
</evidence>
<dbReference type="PANTHER" id="PTHR43881">
    <property type="entry name" value="GAMMA-GLUTAMYLTRANSPEPTIDASE (AFU_ORTHOLOGUE AFUA_4G13580)"/>
    <property type="match status" value="1"/>
</dbReference>
<dbReference type="InterPro" id="IPR043138">
    <property type="entry name" value="GGT_lsub"/>
</dbReference>
<evidence type="ECO:0000256" key="6">
    <source>
        <dbReference type="RuleBase" id="RU368036"/>
    </source>
</evidence>
<name>A0AAW6U740_9BACT</name>
<evidence type="ECO:0000256" key="1">
    <source>
        <dbReference type="ARBA" id="ARBA00001049"/>
    </source>
</evidence>
<dbReference type="PRINTS" id="PR01210">
    <property type="entry name" value="GGTRANSPTASE"/>
</dbReference>
<evidence type="ECO:0000256" key="2">
    <source>
        <dbReference type="ARBA" id="ARBA00001089"/>
    </source>
</evidence>
<dbReference type="GO" id="GO:0036374">
    <property type="term" value="F:glutathione hydrolase activity"/>
    <property type="evidence" value="ECO:0007669"/>
    <property type="project" value="UniProtKB-UniRule"/>
</dbReference>
<keyword evidence="6" id="KW-0378">Hydrolase</keyword>
<dbReference type="Gene3D" id="1.10.246.130">
    <property type="match status" value="1"/>
</dbReference>
<dbReference type="NCBIfam" id="TIGR00066">
    <property type="entry name" value="g_glut_trans"/>
    <property type="match status" value="1"/>
</dbReference>
<dbReference type="PANTHER" id="PTHR43881:SF1">
    <property type="entry name" value="GAMMA-GLUTAMYLTRANSPEPTIDASE (AFU_ORTHOLOGUE AFUA_4G13580)"/>
    <property type="match status" value="1"/>
</dbReference>
<comment type="catalytic activity">
    <reaction evidence="3 6">
        <text>an N-terminal (5-L-glutamyl)-[peptide] + an alpha-amino acid = 5-L-glutamyl amino acid + an N-terminal L-alpha-aminoacyl-[peptide]</text>
        <dbReference type="Rhea" id="RHEA:23904"/>
        <dbReference type="Rhea" id="RHEA-COMP:9780"/>
        <dbReference type="Rhea" id="RHEA-COMP:9795"/>
        <dbReference type="ChEBI" id="CHEBI:77644"/>
        <dbReference type="ChEBI" id="CHEBI:78597"/>
        <dbReference type="ChEBI" id="CHEBI:78599"/>
        <dbReference type="ChEBI" id="CHEBI:78608"/>
        <dbReference type="EC" id="2.3.2.2"/>
    </reaction>
</comment>
<keyword evidence="6 7" id="KW-0808">Transferase</keyword>
<sequence length="562" mass="61479">MRILYFIGLVLLVVTQPLTAYDRVTGKPFASRSRVIAQHGMAATSQPLATQVAIDVLKQGGSAVDAAIAANAVLGLVEPTGCGIGGDLYAIVWDAETQKLHGLNASGRSPYSLTLAHFQDRGLEYVPPRGALPVTVPGCVDGWFELHGRFGRLPMKAVLAPAIAYARHGFPVSDLIANDWQRSVPILEEYEGFKETFAPAPKAGEVFKNPRLAHTLEQIAERGRDAFYRGDIARTIDAFMKRVGGFLSYRDLADHTSEWIDPVSTDYRGYTVWELPPNGQGIAALQMLNILEGYDIQGMGFGSREYMHCFIEAKKLVFEDRAKFYADLAFNDIPVERLISKAYAAQRRKLIDPDRAARRYDAGNPALNEGDTIYLTVADGQGNLVSLIQSNYLGMGSGLAPDGLGFILQDRGALFSLEEGQFNTYAPHKRPFHTIIPAFITKDGEPFLSFGVMGGAAQPQMHVQIVVNLVDFGMDVQEAGDAPRILHLGSSQPTGQTMIDGGTVHLETGFDYEVVRALARAGHRIQVNVGDFGGYQAIRYDRRNQVYYGASESRKDGHAAGY</sequence>
<evidence type="ECO:0000313" key="8">
    <source>
        <dbReference type="Proteomes" id="UP001431776"/>
    </source>
</evidence>
<dbReference type="GO" id="GO:0006751">
    <property type="term" value="P:glutathione catabolic process"/>
    <property type="evidence" value="ECO:0007669"/>
    <property type="project" value="UniProtKB-UniRule"/>
</dbReference>
<keyword evidence="6 7" id="KW-0012">Acyltransferase</keyword>
<dbReference type="Gene3D" id="3.60.20.40">
    <property type="match status" value="1"/>
</dbReference>
<comment type="catalytic activity">
    <reaction evidence="1 6">
        <text>an S-substituted glutathione + H2O = an S-substituted L-cysteinylglycine + L-glutamate</text>
        <dbReference type="Rhea" id="RHEA:59468"/>
        <dbReference type="ChEBI" id="CHEBI:15377"/>
        <dbReference type="ChEBI" id="CHEBI:29985"/>
        <dbReference type="ChEBI" id="CHEBI:90779"/>
        <dbReference type="ChEBI" id="CHEBI:143103"/>
        <dbReference type="EC" id="3.4.19.13"/>
    </reaction>
</comment>
<comment type="similarity">
    <text evidence="6">Belongs to the gamma-glutamyltransferase family.</text>
</comment>
<organism evidence="7 8">
    <name type="scientific">Anaerobaca lacustris</name>
    <dbReference type="NCBI Taxonomy" id="3044600"/>
    <lineage>
        <taxon>Bacteria</taxon>
        <taxon>Pseudomonadati</taxon>
        <taxon>Planctomycetota</taxon>
        <taxon>Phycisphaerae</taxon>
        <taxon>Sedimentisphaerales</taxon>
        <taxon>Anaerobacaceae</taxon>
        <taxon>Anaerobaca</taxon>
    </lineage>
</organism>
<keyword evidence="8" id="KW-1185">Reference proteome</keyword>
<comment type="pathway">
    <text evidence="6">Sulfur metabolism; glutathione metabolism.</text>
</comment>
<dbReference type="InterPro" id="IPR043137">
    <property type="entry name" value="GGT_ssub_C"/>
</dbReference>
<dbReference type="InterPro" id="IPR000101">
    <property type="entry name" value="GGT_peptidase"/>
</dbReference>
<dbReference type="SUPFAM" id="SSF56235">
    <property type="entry name" value="N-terminal nucleophile aminohydrolases (Ntn hydrolases)"/>
    <property type="match status" value="1"/>
</dbReference>
<feature type="binding site" evidence="5">
    <location>
        <position position="455"/>
    </location>
    <ligand>
        <name>L-glutamate</name>
        <dbReference type="ChEBI" id="CHEBI:29985"/>
    </ligand>
</feature>
<keyword evidence="6" id="KW-0865">Zymogen</keyword>
<evidence type="ECO:0000256" key="4">
    <source>
        <dbReference type="PIRSR" id="PIRSR600101-1"/>
    </source>
</evidence>
<comment type="PTM">
    <text evidence="6">Cleaved by autocatalysis into a large and a small subunit.</text>
</comment>
<dbReference type="InterPro" id="IPR029055">
    <property type="entry name" value="Ntn_hydrolases_N"/>
</dbReference>
<comment type="catalytic activity">
    <reaction evidence="2 6">
        <text>glutathione + H2O = L-cysteinylglycine + L-glutamate</text>
        <dbReference type="Rhea" id="RHEA:28807"/>
        <dbReference type="ChEBI" id="CHEBI:15377"/>
        <dbReference type="ChEBI" id="CHEBI:29985"/>
        <dbReference type="ChEBI" id="CHEBI:57925"/>
        <dbReference type="ChEBI" id="CHEBI:61694"/>
        <dbReference type="EC" id="3.4.19.13"/>
    </reaction>
</comment>